<dbReference type="RefSeq" id="WP_114074550.1">
    <property type="nucleotide sequence ID" value="NZ_CP029554.1"/>
</dbReference>
<protein>
    <submittedName>
        <fullName evidence="2">N-acetyltransferase</fullName>
    </submittedName>
</protein>
<dbReference type="Proteomes" id="UP000252038">
    <property type="component" value="Chromosome"/>
</dbReference>
<dbReference type="Pfam" id="PF13508">
    <property type="entry name" value="Acetyltransf_7"/>
    <property type="match status" value="1"/>
</dbReference>
<dbReference type="CDD" id="cd04301">
    <property type="entry name" value="NAT_SF"/>
    <property type="match status" value="1"/>
</dbReference>
<sequence>MSEYQLLQRTPDIEAYRRLRAESGLSPKTEEAARRGLAGTLFAAQIVHDGQTVGMGRVIGDGGCFYQVVDIAVLPAHQGRGLGKRIMAAICGYIDREAPASAYVSLIADGDARHLYAQFGFEPTAPRSEGMALFKR</sequence>
<keyword evidence="2" id="KW-0808">Transferase</keyword>
<name>A0A344UPB5_9NEIS</name>
<proteinExistence type="predicted"/>
<evidence type="ECO:0000313" key="2">
    <source>
        <dbReference type="EMBL" id="AXE37113.1"/>
    </source>
</evidence>
<organism evidence="2 3">
    <name type="scientific">Chromobacterium phragmitis</name>
    <dbReference type="NCBI Taxonomy" id="2202141"/>
    <lineage>
        <taxon>Bacteria</taxon>
        <taxon>Pseudomonadati</taxon>
        <taxon>Pseudomonadota</taxon>
        <taxon>Betaproteobacteria</taxon>
        <taxon>Neisseriales</taxon>
        <taxon>Chromobacteriaceae</taxon>
        <taxon>Chromobacterium</taxon>
    </lineage>
</organism>
<feature type="domain" description="N-acetyltransferase" evidence="1">
    <location>
        <begin position="2"/>
        <end position="136"/>
    </location>
</feature>
<dbReference type="PROSITE" id="PS51186">
    <property type="entry name" value="GNAT"/>
    <property type="match status" value="1"/>
</dbReference>
<dbReference type="GO" id="GO:0016747">
    <property type="term" value="F:acyltransferase activity, transferring groups other than amino-acyl groups"/>
    <property type="evidence" value="ECO:0007669"/>
    <property type="project" value="InterPro"/>
</dbReference>
<dbReference type="InterPro" id="IPR016181">
    <property type="entry name" value="Acyl_CoA_acyltransferase"/>
</dbReference>
<accession>A0A344UPB5</accession>
<dbReference type="Gene3D" id="3.40.630.30">
    <property type="match status" value="1"/>
</dbReference>
<gene>
    <name evidence="2" type="ORF">DK843_21880</name>
</gene>
<dbReference type="InterPro" id="IPR053144">
    <property type="entry name" value="Acetyltransferase_Butenolide"/>
</dbReference>
<reference evidence="2 3" key="1">
    <citation type="submission" date="2018-05" db="EMBL/GenBank/DDBJ databases">
        <title>Genome sequencing, assembly and analysis of the novel insecticidal bacterium, Chromobacterium phragmitis.</title>
        <authorList>
            <person name="Sparks M.E."/>
            <person name="Blackburn M.B."/>
            <person name="Gundersen-Rindal D.E."/>
        </authorList>
    </citation>
    <scope>NUCLEOTIDE SEQUENCE [LARGE SCALE GENOMIC DNA]</scope>
    <source>
        <strain evidence="2">IIBBL 274-1</strain>
    </source>
</reference>
<dbReference type="InterPro" id="IPR000182">
    <property type="entry name" value="GNAT_dom"/>
</dbReference>
<dbReference type="PANTHER" id="PTHR43233">
    <property type="entry name" value="FAMILY N-ACETYLTRANSFERASE, PUTATIVE (AFU_ORTHOLOGUE AFUA_6G03350)-RELATED"/>
    <property type="match status" value="1"/>
</dbReference>
<dbReference type="SUPFAM" id="SSF55729">
    <property type="entry name" value="Acyl-CoA N-acyltransferases (Nat)"/>
    <property type="match status" value="1"/>
</dbReference>
<evidence type="ECO:0000259" key="1">
    <source>
        <dbReference type="PROSITE" id="PS51186"/>
    </source>
</evidence>
<evidence type="ECO:0000313" key="3">
    <source>
        <dbReference type="Proteomes" id="UP000252038"/>
    </source>
</evidence>
<dbReference type="AlphaFoldDB" id="A0A344UPB5"/>
<dbReference type="KEGG" id="chrb:DK843_21880"/>
<dbReference type="EMBL" id="CP029554">
    <property type="protein sequence ID" value="AXE37113.1"/>
    <property type="molecule type" value="Genomic_DNA"/>
</dbReference>
<dbReference type="PANTHER" id="PTHR43233:SF1">
    <property type="entry name" value="FAMILY N-ACETYLTRANSFERASE, PUTATIVE (AFU_ORTHOLOGUE AFUA_6G03350)-RELATED"/>
    <property type="match status" value="1"/>
</dbReference>